<reference evidence="2" key="1">
    <citation type="submission" date="2019-08" db="EMBL/GenBank/DDBJ databases">
        <title>The genome of the North American firefly Photinus pyralis.</title>
        <authorList>
            <consortium name="Photinus pyralis genome working group"/>
            <person name="Fallon T.R."/>
            <person name="Sander Lower S.E."/>
            <person name="Weng J.-K."/>
        </authorList>
    </citation>
    <scope>NUCLEOTIDE SEQUENCE</scope>
    <source>
        <strain evidence="2">TRF0915ILg1</strain>
        <tissue evidence="2">Whole body</tissue>
    </source>
</reference>
<dbReference type="AlphaFoldDB" id="A0A8K0DIW3"/>
<dbReference type="PANTHER" id="PTHR21505:SF12">
    <property type="entry name" value="MADF DOMAIN-CONTAINING PROTEIN-RELATED"/>
    <property type="match status" value="1"/>
</dbReference>
<name>A0A8K0DIW3_IGNLU</name>
<keyword evidence="3" id="KW-1185">Reference proteome</keyword>
<proteinExistence type="predicted"/>
<evidence type="ECO:0000313" key="2">
    <source>
        <dbReference type="EMBL" id="KAF2901330.1"/>
    </source>
</evidence>
<feature type="domain" description="MADF" evidence="1">
    <location>
        <begin position="15"/>
        <end position="107"/>
    </location>
</feature>
<accession>A0A8K0DIW3</accession>
<evidence type="ECO:0000259" key="1">
    <source>
        <dbReference type="PROSITE" id="PS51029"/>
    </source>
</evidence>
<evidence type="ECO:0000313" key="3">
    <source>
        <dbReference type="Proteomes" id="UP000801492"/>
    </source>
</evidence>
<dbReference type="Proteomes" id="UP000801492">
    <property type="component" value="Unassembled WGS sequence"/>
</dbReference>
<dbReference type="OrthoDB" id="8775784at2759"/>
<organism evidence="2 3">
    <name type="scientific">Ignelater luminosus</name>
    <name type="common">Cucubano</name>
    <name type="synonym">Pyrophorus luminosus</name>
    <dbReference type="NCBI Taxonomy" id="2038154"/>
    <lineage>
        <taxon>Eukaryota</taxon>
        <taxon>Metazoa</taxon>
        <taxon>Ecdysozoa</taxon>
        <taxon>Arthropoda</taxon>
        <taxon>Hexapoda</taxon>
        <taxon>Insecta</taxon>
        <taxon>Pterygota</taxon>
        <taxon>Neoptera</taxon>
        <taxon>Endopterygota</taxon>
        <taxon>Coleoptera</taxon>
        <taxon>Polyphaga</taxon>
        <taxon>Elateriformia</taxon>
        <taxon>Elateroidea</taxon>
        <taxon>Elateridae</taxon>
        <taxon>Agrypninae</taxon>
        <taxon>Pyrophorini</taxon>
        <taxon>Ignelater</taxon>
    </lineage>
</organism>
<dbReference type="EMBL" id="VTPC01001707">
    <property type="protein sequence ID" value="KAF2901330.1"/>
    <property type="molecule type" value="Genomic_DNA"/>
</dbReference>
<dbReference type="InterPro" id="IPR006578">
    <property type="entry name" value="MADF-dom"/>
</dbReference>
<dbReference type="SMART" id="SM00595">
    <property type="entry name" value="MADF"/>
    <property type="match status" value="1"/>
</dbReference>
<protein>
    <recommendedName>
        <fullName evidence="1">MADF domain-containing protein</fullName>
    </recommendedName>
</protein>
<dbReference type="PANTHER" id="PTHR21505">
    <property type="entry name" value="MADF DOMAIN-CONTAINING PROTEIN-RELATED"/>
    <property type="match status" value="1"/>
</dbReference>
<gene>
    <name evidence="2" type="ORF">ILUMI_04856</name>
</gene>
<dbReference type="Pfam" id="PF10545">
    <property type="entry name" value="MADF_DNA_bdg"/>
    <property type="match status" value="1"/>
</dbReference>
<comment type="caution">
    <text evidence="2">The sequence shown here is derived from an EMBL/GenBank/DDBJ whole genome shotgun (WGS) entry which is preliminary data.</text>
</comment>
<sequence length="199" mass="22929">MAEEKKIWSDADIKILISLYEENPLLWDVRFSNYRNRNKKQETLKLIATKLNTDSNEISRKLHNLGSQFMQEVKKLKIKKSGSGTDEIFISTWPYFSALKFIQRSVDNSDTTDNLVNLLNQPMDDEQIYGDYGASEMRQIKHPANKRKLRRFINEAIMSIADIDSAESNVSSPSSHTSLVPQYDSENSYMLNISIINIT</sequence>
<dbReference type="PROSITE" id="PS51029">
    <property type="entry name" value="MADF"/>
    <property type="match status" value="1"/>
</dbReference>